<dbReference type="Pfam" id="PF00348">
    <property type="entry name" value="polyprenyl_synt"/>
    <property type="match status" value="1"/>
</dbReference>
<dbReference type="SFLD" id="SFLDS00005">
    <property type="entry name" value="Isoprenoid_Synthase_Type_I"/>
    <property type="match status" value="1"/>
</dbReference>
<dbReference type="OrthoDB" id="9927103at2759"/>
<dbReference type="SUPFAM" id="SSF48576">
    <property type="entry name" value="Terpenoid synthases"/>
    <property type="match status" value="1"/>
</dbReference>
<evidence type="ECO:0000256" key="5">
    <source>
        <dbReference type="ARBA" id="ARBA00022842"/>
    </source>
</evidence>
<dbReference type="EMBL" id="MTYJ01000187">
    <property type="protein sequence ID" value="OWA50273.1"/>
    <property type="molecule type" value="Genomic_DNA"/>
</dbReference>
<keyword evidence="6" id="KW-0414">Isoprene biosynthesis</keyword>
<dbReference type="InterPro" id="IPR008949">
    <property type="entry name" value="Isoprenoid_synthase_dom_sf"/>
</dbReference>
<evidence type="ECO:0000256" key="3">
    <source>
        <dbReference type="ARBA" id="ARBA00022679"/>
    </source>
</evidence>
<dbReference type="AlphaFoldDB" id="A0A9X6NCU1"/>
<keyword evidence="5" id="KW-0460">Magnesium</keyword>
<comment type="caution">
    <text evidence="8">The sequence shown here is derived from an EMBL/GenBank/DDBJ whole genome shotgun (WGS) entry which is preliminary data.</text>
</comment>
<evidence type="ECO:0000256" key="7">
    <source>
        <dbReference type="RuleBase" id="RU004466"/>
    </source>
</evidence>
<evidence type="ECO:0000256" key="2">
    <source>
        <dbReference type="ARBA" id="ARBA00006706"/>
    </source>
</evidence>
<dbReference type="GO" id="GO:0004659">
    <property type="term" value="F:prenyltransferase activity"/>
    <property type="evidence" value="ECO:0007669"/>
    <property type="project" value="InterPro"/>
</dbReference>
<dbReference type="GO" id="GO:0042811">
    <property type="term" value="P:pheromone biosynthetic process"/>
    <property type="evidence" value="ECO:0007669"/>
    <property type="project" value="UniProtKB-ARBA"/>
</dbReference>
<dbReference type="GO" id="GO:0046872">
    <property type="term" value="F:metal ion binding"/>
    <property type="evidence" value="ECO:0007669"/>
    <property type="project" value="UniProtKB-KW"/>
</dbReference>
<evidence type="ECO:0000256" key="4">
    <source>
        <dbReference type="ARBA" id="ARBA00022723"/>
    </source>
</evidence>
<comment type="similarity">
    <text evidence="2 7">Belongs to the FPP/GGPP synthase family.</text>
</comment>
<evidence type="ECO:0000256" key="6">
    <source>
        <dbReference type="ARBA" id="ARBA00023229"/>
    </source>
</evidence>
<keyword evidence="4" id="KW-0479">Metal-binding</keyword>
<dbReference type="Gene3D" id="1.10.600.10">
    <property type="entry name" value="Farnesyl Diphosphate Synthase"/>
    <property type="match status" value="1"/>
</dbReference>
<organism evidence="8 9">
    <name type="scientific">Hypsibius exemplaris</name>
    <name type="common">Freshwater tardigrade</name>
    <dbReference type="NCBI Taxonomy" id="2072580"/>
    <lineage>
        <taxon>Eukaryota</taxon>
        <taxon>Metazoa</taxon>
        <taxon>Ecdysozoa</taxon>
        <taxon>Tardigrada</taxon>
        <taxon>Eutardigrada</taxon>
        <taxon>Parachela</taxon>
        <taxon>Hypsibioidea</taxon>
        <taxon>Hypsibiidae</taxon>
        <taxon>Hypsibius</taxon>
    </lineage>
</organism>
<dbReference type="PANTHER" id="PTHR12001">
    <property type="entry name" value="GERANYLGERANYL PYROPHOSPHATE SYNTHASE"/>
    <property type="match status" value="1"/>
</dbReference>
<keyword evidence="3 7" id="KW-0808">Transferase</keyword>
<dbReference type="GO" id="GO:1990234">
    <property type="term" value="C:transferase complex"/>
    <property type="evidence" value="ECO:0007669"/>
    <property type="project" value="TreeGrafter"/>
</dbReference>
<accession>A0A9X6NCU1</accession>
<dbReference type="GO" id="GO:0006744">
    <property type="term" value="P:ubiquinone biosynthetic process"/>
    <property type="evidence" value="ECO:0007669"/>
    <property type="project" value="TreeGrafter"/>
</dbReference>
<dbReference type="InterPro" id="IPR000092">
    <property type="entry name" value="Polyprenyl_synt"/>
</dbReference>
<protein>
    <submittedName>
        <fullName evidence="8">Decaprenyl-diphosphate synthase subunit 1</fullName>
    </submittedName>
</protein>
<dbReference type="GO" id="GO:0008299">
    <property type="term" value="P:isoprenoid biosynthetic process"/>
    <property type="evidence" value="ECO:0007669"/>
    <property type="project" value="UniProtKB-KW"/>
</dbReference>
<reference evidence="9" key="1">
    <citation type="submission" date="2017-01" db="EMBL/GenBank/DDBJ databases">
        <title>Comparative genomics of anhydrobiosis in the tardigrade Hypsibius dujardini.</title>
        <authorList>
            <person name="Yoshida Y."/>
            <person name="Koutsovoulos G."/>
            <person name="Laetsch D."/>
            <person name="Stevens L."/>
            <person name="Kumar S."/>
            <person name="Horikawa D."/>
            <person name="Ishino K."/>
            <person name="Komine S."/>
            <person name="Tomita M."/>
            <person name="Blaxter M."/>
            <person name="Arakawa K."/>
        </authorList>
    </citation>
    <scope>NUCLEOTIDE SEQUENCE [LARGE SCALE GENOMIC DNA]</scope>
    <source>
        <strain evidence="9">Z151</strain>
    </source>
</reference>
<name>A0A9X6NCU1_HYPEX</name>
<evidence type="ECO:0000256" key="1">
    <source>
        <dbReference type="ARBA" id="ARBA00001946"/>
    </source>
</evidence>
<keyword evidence="9" id="KW-1185">Reference proteome</keyword>
<sequence>MVSATTIKLDSDGNGSHLVELENAHCAVPEVAASVKRLIPCLVRPVILRRCLAQSTILPSTVPAIPHFCRRRYATSPVADRAEKLPTSASNGVSEPYQLVENDLALIYSDIKSELNCDLPELVELAQYYFSTHGKAFRPMIALLMAAVCGKHRGGLPQNVVQKQRKVAVIVEMIHTASLIHDDVIDEAATRRNQPSLHKVWGEKKAILTGDYILSVASRELARLRNPEVIICLSQIIEDLVKGELMQLGSKDPAATGRLATYLSKTYHKTASLMANGCKAVAILGGCTPELVERSFLFGKNLGMAFQLVDDNLDFISSAEEMGKPTSVDMELGLATAPVLFAAEKASDLDALIARRFRGPGDVLKAKQSVMEHGGVEQTKMLAASYSQEAVSQLSAFAESEEREALVKLADMVLDRTK</sequence>
<comment type="cofactor">
    <cofactor evidence="1">
        <name>Mg(2+)</name>
        <dbReference type="ChEBI" id="CHEBI:18420"/>
    </cofactor>
</comment>
<gene>
    <name evidence="8" type="ORF">BV898_14795</name>
</gene>
<dbReference type="GO" id="GO:0005739">
    <property type="term" value="C:mitochondrion"/>
    <property type="evidence" value="ECO:0007669"/>
    <property type="project" value="TreeGrafter"/>
</dbReference>
<evidence type="ECO:0000313" key="8">
    <source>
        <dbReference type="EMBL" id="OWA50273.1"/>
    </source>
</evidence>
<dbReference type="PANTHER" id="PTHR12001:SF69">
    <property type="entry name" value="ALL TRANS-POLYPRENYL-DIPHOSPHATE SYNTHASE PDSS1"/>
    <property type="match status" value="1"/>
</dbReference>
<dbReference type="Proteomes" id="UP000192578">
    <property type="component" value="Unassembled WGS sequence"/>
</dbReference>
<proteinExistence type="inferred from homology"/>
<dbReference type="CDD" id="cd00685">
    <property type="entry name" value="Trans_IPPS_HT"/>
    <property type="match status" value="1"/>
</dbReference>
<evidence type="ECO:0000313" key="9">
    <source>
        <dbReference type="Proteomes" id="UP000192578"/>
    </source>
</evidence>